<evidence type="ECO:0000313" key="1">
    <source>
        <dbReference type="EMBL" id="PNH06572.1"/>
    </source>
</evidence>
<sequence length="288" mass="30713">MDLRALAGPGIGQNWRRASPACAPVPSARRARRRVEGQCPAACLVALDIAHGATLTTSCLEPSSAPALEAHWEARHEDTACGLDAVCSAVLQTRLSKAHTGALSAALVLQDKDDEKLIATTALDKGMAVWRFYQSEQAAEPCTEPHCDESIEVTRLRVPGAPVFSLAKIPDVLPDGTVQRRMPTGRPSGIYLGTAAKEVTTYMLGTADVTSKVVLGDHSGWVRALAVTGKWLFSCGCNSLRLWDTTFRTPKECHSVRLFTGDILSIAAGRNRVFTAGKPEGAGPGRGR</sequence>
<dbReference type="InterPro" id="IPR015943">
    <property type="entry name" value="WD40/YVTN_repeat-like_dom_sf"/>
</dbReference>
<name>A0A2J8A231_9CHLO</name>
<dbReference type="Proteomes" id="UP000236333">
    <property type="component" value="Unassembled WGS sequence"/>
</dbReference>
<dbReference type="SMART" id="SM00320">
    <property type="entry name" value="WD40"/>
    <property type="match status" value="2"/>
</dbReference>
<dbReference type="SUPFAM" id="SSF50978">
    <property type="entry name" value="WD40 repeat-like"/>
    <property type="match status" value="1"/>
</dbReference>
<dbReference type="OrthoDB" id="674604at2759"/>
<protein>
    <submittedName>
        <fullName evidence="1">Uncharacterized protein</fullName>
    </submittedName>
</protein>
<dbReference type="InterPro" id="IPR001680">
    <property type="entry name" value="WD40_rpt"/>
</dbReference>
<organism evidence="1 2">
    <name type="scientific">Tetrabaena socialis</name>
    <dbReference type="NCBI Taxonomy" id="47790"/>
    <lineage>
        <taxon>Eukaryota</taxon>
        <taxon>Viridiplantae</taxon>
        <taxon>Chlorophyta</taxon>
        <taxon>core chlorophytes</taxon>
        <taxon>Chlorophyceae</taxon>
        <taxon>CS clade</taxon>
        <taxon>Chlamydomonadales</taxon>
        <taxon>Tetrabaenaceae</taxon>
        <taxon>Tetrabaena</taxon>
    </lineage>
</organism>
<evidence type="ECO:0000313" key="2">
    <source>
        <dbReference type="Proteomes" id="UP000236333"/>
    </source>
</evidence>
<gene>
    <name evidence="1" type="ORF">TSOC_007011</name>
</gene>
<reference evidence="1 2" key="1">
    <citation type="journal article" date="2017" name="Mol. Biol. Evol.">
        <title>The 4-celled Tetrabaena socialis nuclear genome reveals the essential components for genetic control of cell number at the origin of multicellularity in the volvocine lineage.</title>
        <authorList>
            <person name="Featherston J."/>
            <person name="Arakaki Y."/>
            <person name="Hanschen E.R."/>
            <person name="Ferris P.J."/>
            <person name="Michod R.E."/>
            <person name="Olson B.J.S.C."/>
            <person name="Nozaki H."/>
            <person name="Durand P.M."/>
        </authorList>
    </citation>
    <scope>NUCLEOTIDE SEQUENCE [LARGE SCALE GENOMIC DNA]</scope>
    <source>
        <strain evidence="1 2">NIES-571</strain>
    </source>
</reference>
<proteinExistence type="predicted"/>
<keyword evidence="2" id="KW-1185">Reference proteome</keyword>
<feature type="non-terminal residue" evidence="1">
    <location>
        <position position="288"/>
    </location>
</feature>
<dbReference type="InterPro" id="IPR036322">
    <property type="entry name" value="WD40_repeat_dom_sf"/>
</dbReference>
<accession>A0A2J8A231</accession>
<dbReference type="Gene3D" id="2.130.10.10">
    <property type="entry name" value="YVTN repeat-like/Quinoprotein amine dehydrogenase"/>
    <property type="match status" value="1"/>
</dbReference>
<dbReference type="EMBL" id="PGGS01000227">
    <property type="protein sequence ID" value="PNH06572.1"/>
    <property type="molecule type" value="Genomic_DNA"/>
</dbReference>
<dbReference type="AlphaFoldDB" id="A0A2J8A231"/>
<comment type="caution">
    <text evidence="1">The sequence shown here is derived from an EMBL/GenBank/DDBJ whole genome shotgun (WGS) entry which is preliminary data.</text>
</comment>